<name>A0ABP4EC46_9ACTN</name>
<dbReference type="EMBL" id="BAAALD010000046">
    <property type="protein sequence ID" value="GAA1097565.1"/>
    <property type="molecule type" value="Genomic_DNA"/>
</dbReference>
<gene>
    <name evidence="1" type="ORF">GCM10009663_45610</name>
</gene>
<sequence>MSPDRVKAALEGADVLCSQSTEGGLSWQQYRGAGVTAIYGPGPRLVAVAVDALSGPLVRLGDVQLIARVPSEVCADIHELARRHGVSVRVNRGGDPEVAAWGLSMGAVQDWGLSAEGYAERRDTVITDALVVGPEQAEDPYTATPVIRWHDVRDAETNSGTWPVTPDRDRPRWDWTPLERVGPLGFGMSPHQVAAALDGEAPAARRGWYRWSGHGEGQWNLREEQFDAAGVTAHYWYLEGFPVLAAVTVHGRTGPQVDLEGIRLIGRPVSEVDAEVIQYIEDRGTGRLVYGGGPGPEGLNMYVRATRAGDTVVSGARFFAPDWEDRG</sequence>
<evidence type="ECO:0000313" key="2">
    <source>
        <dbReference type="Proteomes" id="UP001499987"/>
    </source>
</evidence>
<organism evidence="1 2">
    <name type="scientific">Kitasatospora arboriphila</name>
    <dbReference type="NCBI Taxonomy" id="258052"/>
    <lineage>
        <taxon>Bacteria</taxon>
        <taxon>Bacillati</taxon>
        <taxon>Actinomycetota</taxon>
        <taxon>Actinomycetes</taxon>
        <taxon>Kitasatosporales</taxon>
        <taxon>Streptomycetaceae</taxon>
        <taxon>Kitasatospora</taxon>
    </lineage>
</organism>
<reference evidence="2" key="1">
    <citation type="journal article" date="2019" name="Int. J. Syst. Evol. Microbiol.">
        <title>The Global Catalogue of Microorganisms (GCM) 10K type strain sequencing project: providing services to taxonomists for standard genome sequencing and annotation.</title>
        <authorList>
            <consortium name="The Broad Institute Genomics Platform"/>
            <consortium name="The Broad Institute Genome Sequencing Center for Infectious Disease"/>
            <person name="Wu L."/>
            <person name="Ma J."/>
        </authorList>
    </citation>
    <scope>NUCLEOTIDE SEQUENCE [LARGE SCALE GENOMIC DNA]</scope>
    <source>
        <strain evidence="2">JCM 13002</strain>
    </source>
</reference>
<protein>
    <submittedName>
        <fullName evidence="1">Uncharacterized protein</fullName>
    </submittedName>
</protein>
<comment type="caution">
    <text evidence="1">The sequence shown here is derived from an EMBL/GenBank/DDBJ whole genome shotgun (WGS) entry which is preliminary data.</text>
</comment>
<keyword evidence="2" id="KW-1185">Reference proteome</keyword>
<proteinExistence type="predicted"/>
<dbReference type="Proteomes" id="UP001499987">
    <property type="component" value="Unassembled WGS sequence"/>
</dbReference>
<evidence type="ECO:0000313" key="1">
    <source>
        <dbReference type="EMBL" id="GAA1097565.1"/>
    </source>
</evidence>
<accession>A0ABP4EC46</accession>